<sequence length="185" mass="19910">GVLGVVGEAEAPQHRPAIVEHVAEIAVDPAGKLAGDAGVGDQLLEQPAVVALEQDLVDQPHRIPFGRAAIGHVIARGIAGLGRQRVDTALELLGGLARLGNVRLLHRRGRGDRSEIFLHHRPGRGIVDVARDHEHRVVRAVEFPGEGLGVRHRRRLDLLQLAIEIMAVVPVDVGQHRQVDPRPGA</sequence>
<dbReference type="AlphaFoldDB" id="A0AA40MJB6"/>
<name>A0AA40MJB6_STAAU</name>
<protein>
    <submittedName>
        <fullName evidence="1">Uncharacterized protein</fullName>
    </submittedName>
</protein>
<dbReference type="EMBL" id="JXIG01000527">
    <property type="protein sequence ID" value="KIU01195.1"/>
    <property type="molecule type" value="Genomic_DNA"/>
</dbReference>
<feature type="non-terminal residue" evidence="1">
    <location>
        <position position="1"/>
    </location>
</feature>
<comment type="caution">
    <text evidence="1">The sequence shown here is derived from an EMBL/GenBank/DDBJ whole genome shotgun (WGS) entry which is preliminary data.</text>
</comment>
<evidence type="ECO:0000313" key="1">
    <source>
        <dbReference type="EMBL" id="KIU01195.1"/>
    </source>
</evidence>
<evidence type="ECO:0000313" key="2">
    <source>
        <dbReference type="Proteomes" id="UP000032274"/>
    </source>
</evidence>
<gene>
    <name evidence="1" type="ORF">QU38_02480</name>
</gene>
<reference evidence="1 2" key="1">
    <citation type="submission" date="2015-01" db="EMBL/GenBank/DDBJ databases">
        <title>Characterization of Swiss Staphylococcus aureus strains involved in food poisoning.</title>
        <authorList>
            <person name="Crovadore J."/>
            <person name="Chablais R."/>
            <person name="Tonacini J."/>
            <person name="Schnyder B."/>
            <person name="Lefort F."/>
        </authorList>
    </citation>
    <scope>NUCLEOTIDE SEQUENCE [LARGE SCALE GENOMIC DNA]</scope>
    <source>
        <strain evidence="1 2">SA-120</strain>
    </source>
</reference>
<dbReference type="Proteomes" id="UP000032274">
    <property type="component" value="Unassembled WGS sequence"/>
</dbReference>
<proteinExistence type="predicted"/>
<organism evidence="1 2">
    <name type="scientific">Staphylococcus aureus</name>
    <dbReference type="NCBI Taxonomy" id="1280"/>
    <lineage>
        <taxon>Bacteria</taxon>
        <taxon>Bacillati</taxon>
        <taxon>Bacillota</taxon>
        <taxon>Bacilli</taxon>
        <taxon>Bacillales</taxon>
        <taxon>Staphylococcaceae</taxon>
        <taxon>Staphylococcus</taxon>
    </lineage>
</organism>
<accession>A0AA40MJB6</accession>
<feature type="non-terminal residue" evidence="1">
    <location>
        <position position="185"/>
    </location>
</feature>